<feature type="transmembrane region" description="Helical" evidence="6">
    <location>
        <begin position="380"/>
        <end position="400"/>
    </location>
</feature>
<evidence type="ECO:0000256" key="3">
    <source>
        <dbReference type="ARBA" id="ARBA00022692"/>
    </source>
</evidence>
<feature type="transmembrane region" description="Helical" evidence="6">
    <location>
        <begin position="354"/>
        <end position="374"/>
    </location>
</feature>
<evidence type="ECO:0000256" key="6">
    <source>
        <dbReference type="SAM" id="Phobius"/>
    </source>
</evidence>
<feature type="transmembrane region" description="Helical" evidence="6">
    <location>
        <begin position="315"/>
        <end position="333"/>
    </location>
</feature>
<feature type="transmembrane region" description="Helical" evidence="6">
    <location>
        <begin position="21"/>
        <end position="38"/>
    </location>
</feature>
<comment type="caution">
    <text evidence="8">The sequence shown here is derived from an EMBL/GenBank/DDBJ whole genome shotgun (WGS) entry which is preliminary data.</text>
</comment>
<feature type="domain" description="Major facilitator superfamily (MFS) profile" evidence="7">
    <location>
        <begin position="24"/>
        <end position="403"/>
    </location>
</feature>
<dbReference type="InterPro" id="IPR036259">
    <property type="entry name" value="MFS_trans_sf"/>
</dbReference>
<feature type="transmembrane region" description="Helical" evidence="6">
    <location>
        <begin position="91"/>
        <end position="116"/>
    </location>
</feature>
<keyword evidence="2" id="KW-1003">Cell membrane</keyword>
<comment type="subcellular location">
    <subcellularLocation>
        <location evidence="1">Cell membrane</location>
        <topology evidence="1">Multi-pass membrane protein</topology>
    </subcellularLocation>
</comment>
<dbReference type="PANTHER" id="PTHR43124">
    <property type="entry name" value="PURINE EFFLUX PUMP PBUE"/>
    <property type="match status" value="1"/>
</dbReference>
<dbReference type="PROSITE" id="PS50850">
    <property type="entry name" value="MFS"/>
    <property type="match status" value="1"/>
</dbReference>
<dbReference type="EMBL" id="JACKTY010000012">
    <property type="protein sequence ID" value="MCV7224915.1"/>
    <property type="molecule type" value="Genomic_DNA"/>
</dbReference>
<organism evidence="8 9">
    <name type="scientific">Mycolicibacterium komossense</name>
    <dbReference type="NCBI Taxonomy" id="1779"/>
    <lineage>
        <taxon>Bacteria</taxon>
        <taxon>Bacillati</taxon>
        <taxon>Actinomycetota</taxon>
        <taxon>Actinomycetes</taxon>
        <taxon>Mycobacteriales</taxon>
        <taxon>Mycobacteriaceae</taxon>
        <taxon>Mycolicibacterium</taxon>
    </lineage>
</organism>
<feature type="transmembrane region" description="Helical" evidence="6">
    <location>
        <begin position="223"/>
        <end position="248"/>
    </location>
</feature>
<name>A0ABT3C628_9MYCO</name>
<dbReference type="InterPro" id="IPR020846">
    <property type="entry name" value="MFS_dom"/>
</dbReference>
<dbReference type="PANTHER" id="PTHR43124:SF3">
    <property type="entry name" value="CHLORAMPHENICOL EFFLUX PUMP RV0191"/>
    <property type="match status" value="1"/>
</dbReference>
<dbReference type="Pfam" id="PF07690">
    <property type="entry name" value="MFS_1"/>
    <property type="match status" value="2"/>
</dbReference>
<dbReference type="InterPro" id="IPR011701">
    <property type="entry name" value="MFS"/>
</dbReference>
<evidence type="ECO:0000256" key="4">
    <source>
        <dbReference type="ARBA" id="ARBA00022989"/>
    </source>
</evidence>
<dbReference type="CDD" id="cd17324">
    <property type="entry name" value="MFS_NepI_like"/>
    <property type="match status" value="1"/>
</dbReference>
<evidence type="ECO:0000256" key="5">
    <source>
        <dbReference type="ARBA" id="ARBA00023136"/>
    </source>
</evidence>
<dbReference type="InterPro" id="IPR050189">
    <property type="entry name" value="MFS_Efflux_Transporters"/>
</dbReference>
<evidence type="ECO:0000256" key="2">
    <source>
        <dbReference type="ARBA" id="ARBA00022475"/>
    </source>
</evidence>
<keyword evidence="4 6" id="KW-1133">Transmembrane helix</keyword>
<protein>
    <submittedName>
        <fullName evidence="8">MFS transporter</fullName>
    </submittedName>
</protein>
<keyword evidence="9" id="KW-1185">Reference proteome</keyword>
<feature type="transmembrane region" description="Helical" evidence="6">
    <location>
        <begin position="288"/>
        <end position="309"/>
    </location>
</feature>
<reference evidence="8 9" key="1">
    <citation type="journal article" date="2022" name="BMC Genomics">
        <title>Comparative genome analysis of mycobacteria focusing on tRNA and non-coding RNA.</title>
        <authorList>
            <person name="Behra P.R.K."/>
            <person name="Pettersson B.M.F."/>
            <person name="Ramesh M."/>
            <person name="Das S."/>
            <person name="Dasgupta S."/>
            <person name="Kirsebom L.A."/>
        </authorList>
    </citation>
    <scope>NUCLEOTIDE SEQUENCE [LARGE SCALE GENOMIC DNA]</scope>
    <source>
        <strain evidence="8 9">DSM 44078</strain>
    </source>
</reference>
<accession>A0ABT3C628</accession>
<feature type="transmembrane region" description="Helical" evidence="6">
    <location>
        <begin position="180"/>
        <end position="202"/>
    </location>
</feature>
<feature type="transmembrane region" description="Helical" evidence="6">
    <location>
        <begin position="152"/>
        <end position="174"/>
    </location>
</feature>
<keyword evidence="5 6" id="KW-0472">Membrane</keyword>
<dbReference type="Gene3D" id="1.20.1250.20">
    <property type="entry name" value="MFS general substrate transporter like domains"/>
    <property type="match status" value="1"/>
</dbReference>
<feature type="transmembrane region" description="Helical" evidence="6">
    <location>
        <begin position="122"/>
        <end position="140"/>
    </location>
</feature>
<proteinExistence type="predicted"/>
<evidence type="ECO:0000256" key="1">
    <source>
        <dbReference type="ARBA" id="ARBA00004651"/>
    </source>
</evidence>
<keyword evidence="3 6" id="KW-0812">Transmembrane</keyword>
<feature type="transmembrane region" description="Helical" evidence="6">
    <location>
        <begin position="58"/>
        <end position="79"/>
    </location>
</feature>
<evidence type="ECO:0000313" key="9">
    <source>
        <dbReference type="Proteomes" id="UP001526201"/>
    </source>
</evidence>
<sequence>MTLVDDPHAVPAQRYRWTPRVVGQLSVLAVAAYVYVVAEMAPIGAMPAIAADLHVDEAHVGLLTAAYAFVSILVTVPLVRWTAGWPKRRVFLLTLMCLTLAQALSALAPGLGWLAASRVLCAVTHGLMWSIIVPIGARLVPATHTGRATTAVYLGSAAALVIGNPLTNAMSQAWGWRPTVALMAVAAGVITLLAWNVLPALPATAAEMAPIVRKPPPYRNARLLILCGLTLIGVTAHFVSYTFIVPIIRDIVGARGAEQAWLLAGYGIAGLATLGILGRALDQRLRAAALGSLVVLCLALWLLSVLSVIHTRPAGVPLGVGAIVLWGASAAVLPPMLQSAAIRTAPAEPEQASALYVTAFQIGILAGSVAGGLLYEHIGVVAVVSTTAVLFAVTLLGVLARGDAFLSTAS</sequence>
<feature type="transmembrane region" description="Helical" evidence="6">
    <location>
        <begin position="260"/>
        <end position="281"/>
    </location>
</feature>
<evidence type="ECO:0000313" key="8">
    <source>
        <dbReference type="EMBL" id="MCV7224915.1"/>
    </source>
</evidence>
<gene>
    <name evidence="8" type="ORF">H7J73_02520</name>
</gene>
<evidence type="ECO:0000259" key="7">
    <source>
        <dbReference type="PROSITE" id="PS50850"/>
    </source>
</evidence>
<dbReference type="SUPFAM" id="SSF103473">
    <property type="entry name" value="MFS general substrate transporter"/>
    <property type="match status" value="1"/>
</dbReference>
<dbReference type="Proteomes" id="UP001526201">
    <property type="component" value="Unassembled WGS sequence"/>
</dbReference>